<dbReference type="GO" id="GO:0044183">
    <property type="term" value="F:protein folding chaperone"/>
    <property type="evidence" value="ECO:0007669"/>
    <property type="project" value="TreeGrafter"/>
</dbReference>
<feature type="region of interest" description="Disordered" evidence="1">
    <location>
        <begin position="1"/>
        <end position="36"/>
    </location>
</feature>
<dbReference type="Proteomes" id="UP000660262">
    <property type="component" value="Unassembled WGS sequence"/>
</dbReference>
<dbReference type="InterPro" id="IPR036611">
    <property type="entry name" value="Trigger_fac_ribosome-bd_sf"/>
</dbReference>
<comment type="caution">
    <text evidence="3">The sequence shown here is derived from an EMBL/GenBank/DDBJ whole genome shotgun (WGS) entry which is preliminary data.</text>
</comment>
<dbReference type="SUPFAM" id="SSF102735">
    <property type="entry name" value="Trigger factor ribosome-binding domain"/>
    <property type="match status" value="1"/>
</dbReference>
<protein>
    <recommendedName>
        <fullName evidence="2">Trigger factor ribosome-binding bacterial domain-containing protein</fullName>
    </recommendedName>
</protein>
<dbReference type="GO" id="GO:0015031">
    <property type="term" value="P:protein transport"/>
    <property type="evidence" value="ECO:0007669"/>
    <property type="project" value="InterPro"/>
</dbReference>
<proteinExistence type="predicted"/>
<dbReference type="OrthoDB" id="1881930at2759"/>
<dbReference type="InterPro" id="IPR005215">
    <property type="entry name" value="Trig_fac"/>
</dbReference>
<feature type="domain" description="Trigger factor ribosome-binding bacterial" evidence="2">
    <location>
        <begin position="60"/>
        <end position="182"/>
    </location>
</feature>
<dbReference type="PANTHER" id="PTHR30560">
    <property type="entry name" value="TRIGGER FACTOR CHAPERONE AND PEPTIDYL-PROLYL CIS/TRANS ISOMERASE"/>
    <property type="match status" value="1"/>
</dbReference>
<evidence type="ECO:0000313" key="4">
    <source>
        <dbReference type="Proteomes" id="UP000660262"/>
    </source>
</evidence>
<dbReference type="GO" id="GO:0043335">
    <property type="term" value="P:protein unfolding"/>
    <property type="evidence" value="ECO:0007669"/>
    <property type="project" value="TreeGrafter"/>
</dbReference>
<dbReference type="EMBL" id="BNJQ01000008">
    <property type="protein sequence ID" value="GHP04649.1"/>
    <property type="molecule type" value="Genomic_DNA"/>
</dbReference>
<reference evidence="3" key="1">
    <citation type="submission" date="2020-10" db="EMBL/GenBank/DDBJ databases">
        <title>Unveiling of a novel bifunctional photoreceptor, Dualchrome1, isolated from a cosmopolitan green alga.</title>
        <authorList>
            <person name="Suzuki S."/>
            <person name="Kawachi M."/>
        </authorList>
    </citation>
    <scope>NUCLEOTIDE SEQUENCE</scope>
    <source>
        <strain evidence="3">NIES 2893</strain>
    </source>
</reference>
<name>A0A830HH65_9CHLO</name>
<dbReference type="PANTHER" id="PTHR30560:SF4">
    <property type="entry name" value="OS01G0894700 PROTEIN"/>
    <property type="match status" value="1"/>
</dbReference>
<evidence type="ECO:0000313" key="3">
    <source>
        <dbReference type="EMBL" id="GHP04649.1"/>
    </source>
</evidence>
<dbReference type="InterPro" id="IPR008881">
    <property type="entry name" value="Trigger_fac_ribosome-bd_bac"/>
</dbReference>
<gene>
    <name evidence="3" type="ORF">PPROV_000340300</name>
</gene>
<dbReference type="GO" id="GO:0003755">
    <property type="term" value="F:peptidyl-prolyl cis-trans isomerase activity"/>
    <property type="evidence" value="ECO:0007669"/>
    <property type="project" value="TreeGrafter"/>
</dbReference>
<dbReference type="Pfam" id="PF05697">
    <property type="entry name" value="Trigger_N"/>
    <property type="match status" value="1"/>
</dbReference>
<evidence type="ECO:0000259" key="2">
    <source>
        <dbReference type="Pfam" id="PF05697"/>
    </source>
</evidence>
<dbReference type="Gene3D" id="3.30.70.1050">
    <property type="entry name" value="Trigger factor ribosome-binding domain"/>
    <property type="match status" value="1"/>
</dbReference>
<organism evidence="3 4">
    <name type="scientific">Pycnococcus provasolii</name>
    <dbReference type="NCBI Taxonomy" id="41880"/>
    <lineage>
        <taxon>Eukaryota</taxon>
        <taxon>Viridiplantae</taxon>
        <taxon>Chlorophyta</taxon>
        <taxon>Pseudoscourfieldiophyceae</taxon>
        <taxon>Pseudoscourfieldiales</taxon>
        <taxon>Pycnococcaceae</taxon>
        <taxon>Pycnococcus</taxon>
    </lineage>
</organism>
<accession>A0A830HH65</accession>
<dbReference type="GO" id="GO:0043022">
    <property type="term" value="F:ribosome binding"/>
    <property type="evidence" value="ECO:0007669"/>
    <property type="project" value="TreeGrafter"/>
</dbReference>
<dbReference type="AlphaFoldDB" id="A0A830HH65"/>
<sequence>MSAATIMSSAHRVPMSTSVSTPLSTKRGTPFRSSRSRRCRAPACQCLAPGVSIKQVGEPNLSTGKVRLDVALSGEYTQAAYDEVIEGIKQDAPDIPGFPKKKGGKGVNTALVPTSTIVMMLGKKNVVGFTVEKVVSETLKDFVDEQGLSTGSDEIKCTEERKDLVKKFKEGAEFTFQADITLSADELEEGGLTV</sequence>
<feature type="compositionally biased region" description="Polar residues" evidence="1">
    <location>
        <begin position="15"/>
        <end position="27"/>
    </location>
</feature>
<evidence type="ECO:0000256" key="1">
    <source>
        <dbReference type="SAM" id="MobiDB-lite"/>
    </source>
</evidence>
<dbReference type="GO" id="GO:0051083">
    <property type="term" value="P:'de novo' cotranslational protein folding"/>
    <property type="evidence" value="ECO:0007669"/>
    <property type="project" value="TreeGrafter"/>
</dbReference>
<keyword evidence="4" id="KW-1185">Reference proteome</keyword>